<evidence type="ECO:0000259" key="3">
    <source>
        <dbReference type="Pfam" id="PF13505"/>
    </source>
</evidence>
<dbReference type="Pfam" id="PF13505">
    <property type="entry name" value="OMP_b-brl"/>
    <property type="match status" value="1"/>
</dbReference>
<feature type="chain" id="PRO_5042249792" evidence="2">
    <location>
        <begin position="27"/>
        <end position="191"/>
    </location>
</feature>
<evidence type="ECO:0000313" key="4">
    <source>
        <dbReference type="EMBL" id="NIR74451.1"/>
    </source>
</evidence>
<sequence length="191" mass="20518">MRIARLASITVLATALVALTVIPARAQVGVMAGWNYSDPQVTAGDVDVDVGHRSGFNIGLFTSRGDLVGYMVGLYYSQRGFDIDTASVKLDYVEVPALARLTLPFVRVYGGVNLGFEINCEAENFPFIGGAPFLCETDTESLELGWKVGAGGKLLIFSLDIAYVWGSTDVLGSDVGSIKHRVFQIDLGLTF</sequence>
<dbReference type="Proteomes" id="UP000702544">
    <property type="component" value="Unassembled WGS sequence"/>
</dbReference>
<comment type="caution">
    <text evidence="4">The sequence shown here is derived from an EMBL/GenBank/DDBJ whole genome shotgun (WGS) entry which is preliminary data.</text>
</comment>
<protein>
    <submittedName>
        <fullName evidence="4">PorT family protein</fullName>
    </submittedName>
</protein>
<dbReference type="InterPro" id="IPR027385">
    <property type="entry name" value="Beta-barrel_OMP"/>
</dbReference>
<proteinExistence type="predicted"/>
<feature type="domain" description="Outer membrane protein beta-barrel" evidence="3">
    <location>
        <begin position="10"/>
        <end position="191"/>
    </location>
</feature>
<accession>A0AAE4Z952</accession>
<keyword evidence="1 2" id="KW-0732">Signal</keyword>
<dbReference type="AlphaFoldDB" id="A0AAE4Z952"/>
<evidence type="ECO:0000313" key="5">
    <source>
        <dbReference type="Proteomes" id="UP000702544"/>
    </source>
</evidence>
<name>A0AAE4Z952_9BACT</name>
<feature type="signal peptide" evidence="2">
    <location>
        <begin position="1"/>
        <end position="26"/>
    </location>
</feature>
<organism evidence="4 5">
    <name type="scientific">Candidatus Kutchimonas denitrificans</name>
    <dbReference type="NCBI Taxonomy" id="3056748"/>
    <lineage>
        <taxon>Bacteria</taxon>
        <taxon>Pseudomonadati</taxon>
        <taxon>Gemmatimonadota</taxon>
        <taxon>Gemmatimonadia</taxon>
        <taxon>Candidatus Palauibacterales</taxon>
        <taxon>Candidatus Palauibacteraceae</taxon>
        <taxon>Candidatus Kutchimonas</taxon>
    </lineage>
</organism>
<dbReference type="EMBL" id="JAACAK010000041">
    <property type="protein sequence ID" value="NIR74451.1"/>
    <property type="molecule type" value="Genomic_DNA"/>
</dbReference>
<reference evidence="4 5" key="1">
    <citation type="submission" date="2020-01" db="EMBL/GenBank/DDBJ databases">
        <title>Genomes assembled from Gulf of Kutch pelagic sediment metagenomes.</title>
        <authorList>
            <person name="Chandrashekar M."/>
            <person name="Mahajan M.S."/>
            <person name="Dave K.J."/>
            <person name="Vatsa P."/>
            <person name="Nathani N.M."/>
        </authorList>
    </citation>
    <scope>NUCLEOTIDE SEQUENCE [LARGE SCALE GENOMIC DNA]</scope>
    <source>
        <strain evidence="4">KS3-K002</strain>
    </source>
</reference>
<evidence type="ECO:0000256" key="2">
    <source>
        <dbReference type="SAM" id="SignalP"/>
    </source>
</evidence>
<gene>
    <name evidence="4" type="ORF">GWO12_04985</name>
</gene>
<evidence type="ECO:0000256" key="1">
    <source>
        <dbReference type="ARBA" id="ARBA00022729"/>
    </source>
</evidence>